<gene>
    <name evidence="1" type="ORF">PSA21_233</name>
</gene>
<protein>
    <submittedName>
        <fullName evidence="1">Uncharacterized protein</fullName>
    </submittedName>
</protein>
<dbReference type="Proteomes" id="UP000294134">
    <property type="component" value="Segment"/>
</dbReference>
<organism evidence="1 2">
    <name type="scientific">Pseudomonas phage Psa21</name>
    <dbReference type="NCBI Taxonomy" id="2530023"/>
    <lineage>
        <taxon>Viruses</taxon>
        <taxon>Duplodnaviria</taxon>
        <taxon>Heunggongvirae</taxon>
        <taxon>Uroviricota</taxon>
        <taxon>Caudoviricetes</taxon>
        <taxon>Chimalliviridae</taxon>
        <taxon>Tepukevirus</taxon>
        <taxon>Tepukevirus Psa21</taxon>
    </lineage>
</organism>
<evidence type="ECO:0000313" key="2">
    <source>
        <dbReference type="Proteomes" id="UP000294134"/>
    </source>
</evidence>
<reference evidence="1 2" key="1">
    <citation type="submission" date="2019-02" db="EMBL/GenBank/DDBJ databases">
        <authorList>
            <person name="Frampton R.A."/>
            <person name="Wojtus J.K."/>
            <person name="Fineran P.C."/>
            <person name="Hendrickson H.L."/>
        </authorList>
    </citation>
    <scope>NUCLEOTIDE SEQUENCE [LARGE SCALE GENOMIC DNA]</scope>
</reference>
<accession>A0A481W4J8</accession>
<sequence>MESVKDLLTDPLKGKNRAQGVLCFLFREVLLWRRVNQIVWNKRLTAYFEKPHNQEKPDKGNLNKALLNDDLPWAGFKKAIDFLSPMQATLVMDYTWQNGSSTSYEIVIDPAADEKHHYKDTFTYAECNVFDKAKKPVSTLAYLFRHIVAQEGINEEQWEKLFADYSENPVNQVGVNKTELNSTISMMKRALLDGKLSWNVFRRGILLMKPQKEVYTLKLKWTDDPHLILSMPDVEYSATIEDPYSEKA</sequence>
<keyword evidence="2" id="KW-1185">Reference proteome</keyword>
<name>A0A481W4J8_9CAUD</name>
<evidence type="ECO:0000313" key="1">
    <source>
        <dbReference type="EMBL" id="QBJ02759.1"/>
    </source>
</evidence>
<proteinExistence type="predicted"/>
<dbReference type="EMBL" id="MK552327">
    <property type="protein sequence ID" value="QBJ02759.1"/>
    <property type="molecule type" value="Genomic_DNA"/>
</dbReference>